<dbReference type="RefSeq" id="WP_264328020.1">
    <property type="nucleotide sequence ID" value="NZ_JADEXQ010000163.1"/>
</dbReference>
<dbReference type="AlphaFoldDB" id="A0A928Z520"/>
<evidence type="ECO:0000313" key="1">
    <source>
        <dbReference type="EMBL" id="MBE9033211.1"/>
    </source>
</evidence>
<reference evidence="1" key="1">
    <citation type="submission" date="2020-10" db="EMBL/GenBank/DDBJ databases">
        <authorList>
            <person name="Castelo-Branco R."/>
            <person name="Eusebio N."/>
            <person name="Adriana R."/>
            <person name="Vieira A."/>
            <person name="Brugerolle De Fraissinette N."/>
            <person name="Rezende De Castro R."/>
            <person name="Schneider M.P."/>
            <person name="Vasconcelos V."/>
            <person name="Leao P.N."/>
        </authorList>
    </citation>
    <scope>NUCLEOTIDE SEQUENCE</scope>
    <source>
        <strain evidence="1">LEGE 11480</strain>
    </source>
</reference>
<comment type="caution">
    <text evidence="1">The sequence shown here is derived from an EMBL/GenBank/DDBJ whole genome shotgun (WGS) entry which is preliminary data.</text>
</comment>
<dbReference type="SUPFAM" id="SSF53098">
    <property type="entry name" value="Ribonuclease H-like"/>
    <property type="match status" value="1"/>
</dbReference>
<keyword evidence="2" id="KW-1185">Reference proteome</keyword>
<accession>A0A928Z520</accession>
<gene>
    <name evidence="1" type="ORF">IQ266_26090</name>
</gene>
<dbReference type="InterPro" id="IPR012337">
    <property type="entry name" value="RNaseH-like_sf"/>
</dbReference>
<name>A0A928Z520_9CYAN</name>
<organism evidence="1 2">
    <name type="scientific">Romeriopsis navalis LEGE 11480</name>
    <dbReference type="NCBI Taxonomy" id="2777977"/>
    <lineage>
        <taxon>Bacteria</taxon>
        <taxon>Bacillati</taxon>
        <taxon>Cyanobacteriota</taxon>
        <taxon>Cyanophyceae</taxon>
        <taxon>Leptolyngbyales</taxon>
        <taxon>Leptolyngbyaceae</taxon>
        <taxon>Romeriopsis</taxon>
        <taxon>Romeriopsis navalis</taxon>
    </lineage>
</organism>
<protein>
    <recommendedName>
        <fullName evidence="3">Transposase</fullName>
    </recommendedName>
</protein>
<dbReference type="EMBL" id="JADEXQ010000163">
    <property type="protein sequence ID" value="MBE9033211.1"/>
    <property type="molecule type" value="Genomic_DNA"/>
</dbReference>
<sequence>MSAATQAQSYERRWQRFMQNPRILVERIYLPLVMLALHNWGKHHLYLALDTTVLWDEYCMIHLSVVCCGRAVPFLWQVLKHESAMVSSVSYRDLFRKAHWLLRAYPEVMLLADRGFACHELLAWLETRQWHYALRFAK</sequence>
<evidence type="ECO:0000313" key="2">
    <source>
        <dbReference type="Proteomes" id="UP000625316"/>
    </source>
</evidence>
<proteinExistence type="predicted"/>
<dbReference type="Proteomes" id="UP000625316">
    <property type="component" value="Unassembled WGS sequence"/>
</dbReference>
<evidence type="ECO:0008006" key="3">
    <source>
        <dbReference type="Google" id="ProtNLM"/>
    </source>
</evidence>